<sequence>MNFVSDIAILLMISDAVVLFFCIGSFCELRDERTVIMFFWLISIMSSCVSLVSLEQPF</sequence>
<keyword evidence="3" id="KW-1185">Reference proteome</keyword>
<keyword evidence="1" id="KW-0472">Membrane</keyword>
<evidence type="ECO:0000313" key="2">
    <source>
        <dbReference type="EMBL" id="KAG1761888.1"/>
    </source>
</evidence>
<organism evidence="2 3">
    <name type="scientific">Suillus placidus</name>
    <dbReference type="NCBI Taxonomy" id="48579"/>
    <lineage>
        <taxon>Eukaryota</taxon>
        <taxon>Fungi</taxon>
        <taxon>Dikarya</taxon>
        <taxon>Basidiomycota</taxon>
        <taxon>Agaricomycotina</taxon>
        <taxon>Agaricomycetes</taxon>
        <taxon>Agaricomycetidae</taxon>
        <taxon>Boletales</taxon>
        <taxon>Suillineae</taxon>
        <taxon>Suillaceae</taxon>
        <taxon>Suillus</taxon>
    </lineage>
</organism>
<accession>A0A9P7CUP4</accession>
<feature type="transmembrane region" description="Helical" evidence="1">
    <location>
        <begin position="6"/>
        <end position="27"/>
    </location>
</feature>
<evidence type="ECO:0000256" key="1">
    <source>
        <dbReference type="SAM" id="Phobius"/>
    </source>
</evidence>
<dbReference type="AlphaFoldDB" id="A0A9P7CUP4"/>
<dbReference type="Proteomes" id="UP000714275">
    <property type="component" value="Unassembled WGS sequence"/>
</dbReference>
<protein>
    <submittedName>
        <fullName evidence="2">Uncharacterized protein</fullName>
    </submittedName>
</protein>
<name>A0A9P7CUP4_9AGAM</name>
<dbReference type="EMBL" id="JABBWD010000298">
    <property type="protein sequence ID" value="KAG1761888.1"/>
    <property type="molecule type" value="Genomic_DNA"/>
</dbReference>
<comment type="caution">
    <text evidence="2">The sequence shown here is derived from an EMBL/GenBank/DDBJ whole genome shotgun (WGS) entry which is preliminary data.</text>
</comment>
<evidence type="ECO:0000313" key="3">
    <source>
        <dbReference type="Proteomes" id="UP000714275"/>
    </source>
</evidence>
<feature type="transmembrane region" description="Helical" evidence="1">
    <location>
        <begin position="34"/>
        <end position="54"/>
    </location>
</feature>
<proteinExistence type="predicted"/>
<keyword evidence="1" id="KW-0812">Transmembrane</keyword>
<gene>
    <name evidence="2" type="ORF">EV702DRAFT_1166852</name>
</gene>
<reference evidence="2" key="1">
    <citation type="journal article" date="2020" name="New Phytol.">
        <title>Comparative genomics reveals dynamic genome evolution in host specialist ectomycorrhizal fungi.</title>
        <authorList>
            <person name="Lofgren L.A."/>
            <person name="Nguyen N.H."/>
            <person name="Vilgalys R."/>
            <person name="Ruytinx J."/>
            <person name="Liao H.L."/>
            <person name="Branco S."/>
            <person name="Kuo A."/>
            <person name="LaButti K."/>
            <person name="Lipzen A."/>
            <person name="Andreopoulos W."/>
            <person name="Pangilinan J."/>
            <person name="Riley R."/>
            <person name="Hundley H."/>
            <person name="Na H."/>
            <person name="Barry K."/>
            <person name="Grigoriev I.V."/>
            <person name="Stajich J.E."/>
            <person name="Kennedy P.G."/>
        </authorList>
    </citation>
    <scope>NUCLEOTIDE SEQUENCE</scope>
    <source>
        <strain evidence="2">DOB743</strain>
    </source>
</reference>
<keyword evidence="1" id="KW-1133">Transmembrane helix</keyword>